<sequence length="112" mass="12508">MDVLLFGAIVCLNWCGPFTKSSSSSLHSANYVGFAKGVFDYVWINTSTPLAIDDDTLVLPTSMIQGESCLKICTPLSRLPFERSTFRNRIVSKLEVYYVRARAQACKPVCLY</sequence>
<name>A0A7S3G4D3_9EUKA</name>
<organism evidence="1">
    <name type="scientific">Palpitomonas bilix</name>
    <dbReference type="NCBI Taxonomy" id="652834"/>
    <lineage>
        <taxon>Eukaryota</taxon>
        <taxon>Eukaryota incertae sedis</taxon>
    </lineage>
</organism>
<evidence type="ECO:0000313" key="1">
    <source>
        <dbReference type="EMBL" id="CAE0243514.1"/>
    </source>
</evidence>
<protein>
    <submittedName>
        <fullName evidence="1">Uncharacterized protein</fullName>
    </submittedName>
</protein>
<accession>A0A7S3G4D3</accession>
<dbReference type="EMBL" id="HBIB01009095">
    <property type="protein sequence ID" value="CAE0243514.1"/>
    <property type="molecule type" value="Transcribed_RNA"/>
</dbReference>
<dbReference type="AlphaFoldDB" id="A0A7S3G4D3"/>
<proteinExistence type="predicted"/>
<reference evidence="1" key="1">
    <citation type="submission" date="2021-01" db="EMBL/GenBank/DDBJ databases">
        <authorList>
            <person name="Corre E."/>
            <person name="Pelletier E."/>
            <person name="Niang G."/>
            <person name="Scheremetjew M."/>
            <person name="Finn R."/>
            <person name="Kale V."/>
            <person name="Holt S."/>
            <person name="Cochrane G."/>
            <person name="Meng A."/>
            <person name="Brown T."/>
            <person name="Cohen L."/>
        </authorList>
    </citation>
    <scope>NUCLEOTIDE SEQUENCE</scope>
    <source>
        <strain evidence="1">NIES-2562</strain>
    </source>
</reference>
<gene>
    <name evidence="1" type="ORF">PBIL07802_LOCUS5682</name>
</gene>